<dbReference type="AlphaFoldDB" id="A0A9I9E2D9"/>
<organism evidence="1">
    <name type="scientific">Cucumis melo</name>
    <name type="common">Muskmelon</name>
    <dbReference type="NCBI Taxonomy" id="3656"/>
    <lineage>
        <taxon>Eukaryota</taxon>
        <taxon>Viridiplantae</taxon>
        <taxon>Streptophyta</taxon>
        <taxon>Embryophyta</taxon>
        <taxon>Tracheophyta</taxon>
        <taxon>Spermatophyta</taxon>
        <taxon>Magnoliopsida</taxon>
        <taxon>eudicotyledons</taxon>
        <taxon>Gunneridae</taxon>
        <taxon>Pentapetalae</taxon>
        <taxon>rosids</taxon>
        <taxon>fabids</taxon>
        <taxon>Cucurbitales</taxon>
        <taxon>Cucurbitaceae</taxon>
        <taxon>Benincaseae</taxon>
        <taxon>Cucumis</taxon>
    </lineage>
</organism>
<reference evidence="1" key="1">
    <citation type="submission" date="2023-03" db="UniProtKB">
        <authorList>
            <consortium name="EnsemblPlants"/>
        </authorList>
    </citation>
    <scope>IDENTIFICATION</scope>
</reference>
<sequence length="68" mass="7412">MRMLLNLTSLASSTFSTISSNATATPLPPSSLMRLPLYHLYKSGLSCCQPRPSLHLPTHGTINQITNK</sequence>
<protein>
    <submittedName>
        <fullName evidence="1">Uncharacterized protein</fullName>
    </submittedName>
</protein>
<dbReference type="EnsemblPlants" id="MELO3C027707.2.1">
    <property type="protein sequence ID" value="MELO3C027707.2.1"/>
    <property type="gene ID" value="MELO3C027707.2"/>
</dbReference>
<name>A0A9I9E2D9_CUCME</name>
<dbReference type="Gramene" id="MELO3C027707.2.1">
    <property type="protein sequence ID" value="MELO3C027707.2.1"/>
    <property type="gene ID" value="MELO3C027707.2"/>
</dbReference>
<accession>A0A9I9E2D9</accession>
<evidence type="ECO:0000313" key="1">
    <source>
        <dbReference type="EnsemblPlants" id="MELO3C027707.2.1"/>
    </source>
</evidence>
<proteinExistence type="predicted"/>